<evidence type="ECO:0000256" key="2">
    <source>
        <dbReference type="SAM" id="Phobius"/>
    </source>
</evidence>
<dbReference type="Gramene" id="OIT35859">
    <property type="protein sequence ID" value="OIT35859"/>
    <property type="gene ID" value="A4A49_08540"/>
</dbReference>
<evidence type="ECO:0000256" key="1">
    <source>
        <dbReference type="ARBA" id="ARBA00008668"/>
    </source>
</evidence>
<dbReference type="Gene3D" id="3.40.50.1110">
    <property type="entry name" value="SGNH hydrolase"/>
    <property type="match status" value="1"/>
</dbReference>
<evidence type="ECO:0000313" key="4">
    <source>
        <dbReference type="Proteomes" id="UP000187609"/>
    </source>
</evidence>
<proteinExistence type="inferred from homology"/>
<comment type="caution">
    <text evidence="3">The sequence shown here is derived from an EMBL/GenBank/DDBJ whole genome shotgun (WGS) entry which is preliminary data.</text>
</comment>
<dbReference type="AlphaFoldDB" id="A0A314L468"/>
<keyword evidence="4" id="KW-1185">Reference proteome</keyword>
<evidence type="ECO:0000313" key="3">
    <source>
        <dbReference type="EMBL" id="OIT35859.1"/>
    </source>
</evidence>
<name>A0A314L468_NICAT</name>
<sequence>MEANIYLSIQTFYQRSASQFILSIGVRLIVLYMLSFIFHTVLECSLPLLNPIKDQTAKFRHGAIFAVAAATALPAEIMENIKVHPSTNSSLSMQLDWMSSHLEITCHTDCPEKLNKSLFLVGEIGGNECTHGLLEVILTKLKTDNSSAYGEHHCLKDFNNLIIFFNDHLRQAIEELKKEYPNITLIYGDYYNAYLWLLQNAASLEFEKKLSTESLLWIRRRL</sequence>
<feature type="transmembrane region" description="Helical" evidence="2">
    <location>
        <begin position="20"/>
        <end position="42"/>
    </location>
</feature>
<dbReference type="STRING" id="49451.A0A314L468"/>
<dbReference type="InterPro" id="IPR036514">
    <property type="entry name" value="SGNH_hydro_sf"/>
</dbReference>
<organism evidence="3 4">
    <name type="scientific">Nicotiana attenuata</name>
    <name type="common">Coyote tobacco</name>
    <dbReference type="NCBI Taxonomy" id="49451"/>
    <lineage>
        <taxon>Eukaryota</taxon>
        <taxon>Viridiplantae</taxon>
        <taxon>Streptophyta</taxon>
        <taxon>Embryophyta</taxon>
        <taxon>Tracheophyta</taxon>
        <taxon>Spermatophyta</taxon>
        <taxon>Magnoliopsida</taxon>
        <taxon>eudicotyledons</taxon>
        <taxon>Gunneridae</taxon>
        <taxon>Pentapetalae</taxon>
        <taxon>asterids</taxon>
        <taxon>lamiids</taxon>
        <taxon>Solanales</taxon>
        <taxon>Solanaceae</taxon>
        <taxon>Nicotianoideae</taxon>
        <taxon>Nicotianeae</taxon>
        <taxon>Nicotiana</taxon>
    </lineage>
</organism>
<dbReference type="PANTHER" id="PTHR22835:SF517">
    <property type="entry name" value="GDSL-LIKE LIPASE_ACYLHYDROLASE FAMILY PROTEIN, EXPRESSED"/>
    <property type="match status" value="1"/>
</dbReference>
<dbReference type="Proteomes" id="UP000187609">
    <property type="component" value="Unassembled WGS sequence"/>
</dbReference>
<comment type="similarity">
    <text evidence="1">Belongs to the 'GDSL' lipolytic enzyme family.</text>
</comment>
<dbReference type="PANTHER" id="PTHR22835">
    <property type="entry name" value="ZINC FINGER FYVE DOMAIN CONTAINING PROTEIN"/>
    <property type="match status" value="1"/>
</dbReference>
<keyword evidence="2" id="KW-1133">Transmembrane helix</keyword>
<gene>
    <name evidence="3" type="ORF">A4A49_08540</name>
</gene>
<dbReference type="EMBL" id="MJEQ01000506">
    <property type="protein sequence ID" value="OIT35859.1"/>
    <property type="molecule type" value="Genomic_DNA"/>
</dbReference>
<keyword evidence="2" id="KW-0812">Transmembrane</keyword>
<keyword evidence="2" id="KW-0472">Membrane</keyword>
<protein>
    <submittedName>
        <fullName evidence="3">Gdsl esteraselipase</fullName>
    </submittedName>
</protein>
<accession>A0A314L468</accession>
<reference evidence="3" key="1">
    <citation type="submission" date="2016-11" db="EMBL/GenBank/DDBJ databases">
        <title>The genome of Nicotiana attenuata.</title>
        <authorList>
            <person name="Xu S."/>
            <person name="Brockmoeller T."/>
            <person name="Gaquerel E."/>
            <person name="Navarro A."/>
            <person name="Kuhl H."/>
            <person name="Gase K."/>
            <person name="Ling Z."/>
            <person name="Zhou W."/>
            <person name="Kreitzer C."/>
            <person name="Stanke M."/>
            <person name="Tang H."/>
            <person name="Lyons E."/>
            <person name="Pandey P."/>
            <person name="Pandey S.P."/>
            <person name="Timmermann B."/>
            <person name="Baldwin I.T."/>
        </authorList>
    </citation>
    <scope>NUCLEOTIDE SEQUENCE [LARGE SCALE GENOMIC DNA]</scope>
    <source>
        <strain evidence="3">UT</strain>
    </source>
</reference>